<dbReference type="AlphaFoldDB" id="A0A917NW64"/>
<dbReference type="EMBL" id="BMKW01000013">
    <property type="protein sequence ID" value="GGJ35128.1"/>
    <property type="molecule type" value="Genomic_DNA"/>
</dbReference>
<comment type="caution">
    <text evidence="2">The sequence shown here is derived from an EMBL/GenBank/DDBJ whole genome shotgun (WGS) entry which is preliminary data.</text>
</comment>
<reference evidence="2" key="1">
    <citation type="journal article" date="2014" name="Int. J. Syst. Evol. Microbiol.">
        <title>Complete genome sequence of Corynebacterium casei LMG S-19264T (=DSM 44701T), isolated from a smear-ripened cheese.</title>
        <authorList>
            <consortium name="US DOE Joint Genome Institute (JGI-PGF)"/>
            <person name="Walter F."/>
            <person name="Albersmeier A."/>
            <person name="Kalinowski J."/>
            <person name="Ruckert C."/>
        </authorList>
    </citation>
    <scope>NUCLEOTIDE SEQUENCE</scope>
    <source>
        <strain evidence="2">CGMCC 1.3617</strain>
    </source>
</reference>
<protein>
    <recommendedName>
        <fullName evidence="1">ISXO2-like transposase domain-containing protein</fullName>
    </recommendedName>
</protein>
<evidence type="ECO:0000313" key="2">
    <source>
        <dbReference type="EMBL" id="GGJ35128.1"/>
    </source>
</evidence>
<proteinExistence type="predicted"/>
<reference evidence="2" key="2">
    <citation type="submission" date="2020-09" db="EMBL/GenBank/DDBJ databases">
        <authorList>
            <person name="Sun Q."/>
            <person name="Zhou Y."/>
        </authorList>
    </citation>
    <scope>NUCLEOTIDE SEQUENCE</scope>
    <source>
        <strain evidence="2">CGMCC 1.3617</strain>
    </source>
</reference>
<name>A0A917NW64_9PROT</name>
<dbReference type="SMART" id="SM01126">
    <property type="entry name" value="DDE_Tnp_IS1595"/>
    <property type="match status" value="1"/>
</dbReference>
<gene>
    <name evidence="2" type="ORF">GCM10011320_48660</name>
</gene>
<dbReference type="InterPro" id="IPR053164">
    <property type="entry name" value="IS1016-like_transposase"/>
</dbReference>
<dbReference type="Pfam" id="PF12762">
    <property type="entry name" value="DDE_Tnp_IS1595"/>
    <property type="match status" value="1"/>
</dbReference>
<organism evidence="2 3">
    <name type="scientific">Neoroseomonas lacus</name>
    <dbReference type="NCBI Taxonomy" id="287609"/>
    <lineage>
        <taxon>Bacteria</taxon>
        <taxon>Pseudomonadati</taxon>
        <taxon>Pseudomonadota</taxon>
        <taxon>Alphaproteobacteria</taxon>
        <taxon>Acetobacterales</taxon>
        <taxon>Acetobacteraceae</taxon>
        <taxon>Neoroseomonas</taxon>
    </lineage>
</organism>
<evidence type="ECO:0000313" key="3">
    <source>
        <dbReference type="Proteomes" id="UP000661507"/>
    </source>
</evidence>
<sequence>MADLATHACPFASEVEVDESYFGASRVRGKRGRGAGRKTPVFGILKRGGRVHTQIVRNCSKAALQGIIKGTIDVSASIHSDGWRAYDGLVEAGFAKHHRIRHNDDQFADDGVHINGIESFWCFSKRRLAKFNGIPNASFPAFLKECKFRFNNRHGDLYRTRPILKS</sequence>
<dbReference type="RefSeq" id="WP_188971671.1">
    <property type="nucleotide sequence ID" value="NZ_BMKW01000013.1"/>
</dbReference>
<dbReference type="Proteomes" id="UP000661507">
    <property type="component" value="Unassembled WGS sequence"/>
</dbReference>
<keyword evidence="3" id="KW-1185">Reference proteome</keyword>
<feature type="domain" description="ISXO2-like transposase" evidence="1">
    <location>
        <begin position="10"/>
        <end position="151"/>
    </location>
</feature>
<dbReference type="PANTHER" id="PTHR47163">
    <property type="entry name" value="DDE_TNP_IS1595 DOMAIN-CONTAINING PROTEIN"/>
    <property type="match status" value="1"/>
</dbReference>
<dbReference type="PANTHER" id="PTHR47163:SF2">
    <property type="entry name" value="SI:DKEY-17M8.2"/>
    <property type="match status" value="1"/>
</dbReference>
<evidence type="ECO:0000259" key="1">
    <source>
        <dbReference type="SMART" id="SM01126"/>
    </source>
</evidence>
<dbReference type="InterPro" id="IPR024445">
    <property type="entry name" value="Tnp_ISXO2-like"/>
</dbReference>
<accession>A0A917NW64</accession>
<dbReference type="NCBIfam" id="NF033547">
    <property type="entry name" value="transpos_IS1595"/>
    <property type="match status" value="1"/>
</dbReference>